<dbReference type="FunFam" id="3.60.20.10:FF:000006">
    <property type="entry name" value="Glutamine--fructose-6-phosphate aminotransferase [isomerizing]"/>
    <property type="match status" value="1"/>
</dbReference>
<dbReference type="GO" id="GO:0097367">
    <property type="term" value="F:carbohydrate derivative binding"/>
    <property type="evidence" value="ECO:0007669"/>
    <property type="project" value="InterPro"/>
</dbReference>
<keyword evidence="6 10" id="KW-0032">Aminotransferase</keyword>
<dbReference type="PANTHER" id="PTHR10937">
    <property type="entry name" value="GLUCOSAMINE--FRUCTOSE-6-PHOSPHATE AMINOTRANSFERASE, ISOMERIZING"/>
    <property type="match status" value="1"/>
</dbReference>
<dbReference type="HAMAP" id="MF_00164">
    <property type="entry name" value="GlmS"/>
    <property type="match status" value="1"/>
</dbReference>
<evidence type="ECO:0000256" key="4">
    <source>
        <dbReference type="ARBA" id="ARBA00016090"/>
    </source>
</evidence>
<dbReference type="InterPro" id="IPR047084">
    <property type="entry name" value="GFAT_N"/>
</dbReference>
<organism evidence="13 14">
    <name type="scientific">Candidatus Falkowbacteria bacterium RIFOXYA2_FULL_47_19</name>
    <dbReference type="NCBI Taxonomy" id="1797994"/>
    <lineage>
        <taxon>Bacteria</taxon>
        <taxon>Candidatus Falkowiibacteriota</taxon>
    </lineage>
</organism>
<keyword evidence="8" id="KW-0677">Repeat</keyword>
<dbReference type="InterPro" id="IPR046348">
    <property type="entry name" value="SIS_dom_sf"/>
</dbReference>
<dbReference type="STRING" id="1797994.A2227_04020"/>
<feature type="domain" description="Glutamine amidotransferase type-2" evidence="11">
    <location>
        <begin position="2"/>
        <end position="216"/>
    </location>
</feature>
<dbReference type="PROSITE" id="PS51464">
    <property type="entry name" value="SIS"/>
    <property type="match status" value="2"/>
</dbReference>
<dbReference type="GO" id="GO:0006002">
    <property type="term" value="P:fructose 6-phosphate metabolic process"/>
    <property type="evidence" value="ECO:0007669"/>
    <property type="project" value="TreeGrafter"/>
</dbReference>
<dbReference type="SUPFAM" id="SSF53697">
    <property type="entry name" value="SIS domain"/>
    <property type="match status" value="1"/>
</dbReference>
<dbReference type="GO" id="GO:0046349">
    <property type="term" value="P:amino sugar biosynthetic process"/>
    <property type="evidence" value="ECO:0007669"/>
    <property type="project" value="UniProtKB-ARBA"/>
</dbReference>
<dbReference type="InterPro" id="IPR001347">
    <property type="entry name" value="SIS_dom"/>
</dbReference>
<dbReference type="GO" id="GO:0006487">
    <property type="term" value="P:protein N-linked glycosylation"/>
    <property type="evidence" value="ECO:0007669"/>
    <property type="project" value="TreeGrafter"/>
</dbReference>
<comment type="catalytic activity">
    <reaction evidence="1 10">
        <text>D-fructose 6-phosphate + L-glutamine = D-glucosamine 6-phosphate + L-glutamate</text>
        <dbReference type="Rhea" id="RHEA:13237"/>
        <dbReference type="ChEBI" id="CHEBI:29985"/>
        <dbReference type="ChEBI" id="CHEBI:58359"/>
        <dbReference type="ChEBI" id="CHEBI:58725"/>
        <dbReference type="ChEBI" id="CHEBI:61527"/>
        <dbReference type="EC" id="2.6.1.16"/>
    </reaction>
</comment>
<evidence type="ECO:0000259" key="12">
    <source>
        <dbReference type="PROSITE" id="PS51464"/>
    </source>
</evidence>
<evidence type="ECO:0000256" key="1">
    <source>
        <dbReference type="ARBA" id="ARBA00001031"/>
    </source>
</evidence>
<dbReference type="AlphaFoldDB" id="A0A1F5SLY6"/>
<dbReference type="EMBL" id="MFGB01000006">
    <property type="protein sequence ID" value="OGF27715.1"/>
    <property type="molecule type" value="Genomic_DNA"/>
</dbReference>
<feature type="active site" description="For Fru-6P isomerization activity" evidence="10">
    <location>
        <position position="602"/>
    </location>
</feature>
<dbReference type="InterPro" id="IPR035490">
    <property type="entry name" value="GlmS/FrlB_SIS"/>
</dbReference>
<dbReference type="GO" id="GO:0005975">
    <property type="term" value="P:carbohydrate metabolic process"/>
    <property type="evidence" value="ECO:0007669"/>
    <property type="project" value="UniProtKB-UniRule"/>
</dbReference>
<feature type="domain" description="SIS" evidence="12">
    <location>
        <begin position="456"/>
        <end position="597"/>
    </location>
</feature>
<evidence type="ECO:0000256" key="2">
    <source>
        <dbReference type="ARBA" id="ARBA00004496"/>
    </source>
</evidence>
<dbReference type="FunFam" id="3.40.50.10490:FF:000002">
    <property type="entry name" value="Glutamine--fructose-6-phosphate aminotransferase [isomerizing]"/>
    <property type="match status" value="1"/>
</dbReference>
<feature type="active site" description="Nucleophile; for GATase activity" evidence="10">
    <location>
        <position position="2"/>
    </location>
</feature>
<dbReference type="SUPFAM" id="SSF56235">
    <property type="entry name" value="N-terminal nucleophile aminohydrolases (Ntn hydrolases)"/>
    <property type="match status" value="1"/>
</dbReference>
<feature type="domain" description="SIS" evidence="12">
    <location>
        <begin position="285"/>
        <end position="424"/>
    </location>
</feature>
<evidence type="ECO:0000256" key="10">
    <source>
        <dbReference type="HAMAP-Rule" id="MF_00164"/>
    </source>
</evidence>
<protein>
    <recommendedName>
        <fullName evidence="4 10">Glutamine--fructose-6-phosphate aminotransferase [isomerizing]</fullName>
        <ecNumber evidence="3 10">2.6.1.16</ecNumber>
    </recommendedName>
    <alternativeName>
        <fullName evidence="10">D-fructose-6-phosphate amidotransferase</fullName>
    </alternativeName>
    <alternativeName>
        <fullName evidence="10">GFAT</fullName>
    </alternativeName>
    <alternativeName>
        <fullName evidence="10">Glucosamine-6-phosphate synthase</fullName>
    </alternativeName>
    <alternativeName>
        <fullName evidence="10">Hexosephosphate aminotransferase</fullName>
    </alternativeName>
    <alternativeName>
        <fullName evidence="10">L-glutamine--D-fructose-6-phosphate amidotransferase</fullName>
    </alternativeName>
</protein>
<evidence type="ECO:0000259" key="11">
    <source>
        <dbReference type="PROSITE" id="PS51278"/>
    </source>
</evidence>
<dbReference type="PROSITE" id="PS51278">
    <property type="entry name" value="GATASE_TYPE_2"/>
    <property type="match status" value="1"/>
</dbReference>
<dbReference type="CDD" id="cd05008">
    <property type="entry name" value="SIS_GlmS_GlmD_1"/>
    <property type="match status" value="1"/>
</dbReference>
<dbReference type="InterPro" id="IPR029055">
    <property type="entry name" value="Ntn_hydrolases_N"/>
</dbReference>
<dbReference type="NCBIfam" id="NF001484">
    <property type="entry name" value="PRK00331.1"/>
    <property type="match status" value="1"/>
</dbReference>
<dbReference type="EC" id="2.6.1.16" evidence="3 10"/>
<dbReference type="Proteomes" id="UP000178367">
    <property type="component" value="Unassembled WGS sequence"/>
</dbReference>
<evidence type="ECO:0000256" key="6">
    <source>
        <dbReference type="ARBA" id="ARBA00022576"/>
    </source>
</evidence>
<sequence>MCGIVGYVGRKEAAPILLDGIRKLEYRGYDSSGLSVWDGDFSDFKAVGKICELDKKIAGRPIAGRVGIAHTRWATHGRPTEENAHPHLDCSGKIRVVHNGIIENYQALKTSLRDRGHEFISETDTEVIPHLIEEVYDGDIISAVMAVVGMLEGAYGLAIIHADEPDKIVVVKRGSPLILGIGPEEMIVASDAAAVIRYTRDVIYLEDGEIAEIKDSGYRIFDGQARAIEKNIHSIEWDIERAEKSGYPHFMLKEIFEQPRAIEDSIRGRIIAEEGLVKFGGFDAIIDKLREIDRLVIVACGTAYHAGLAGEYMLEEHAGVPAEVEWASEFRYRSPALGPSTAVLAVSQSGETADTLAAVREARARGAFTLGIVNVVGSTIAREVDAGIYNHIGPEISVASTKAFTSQATILALLTVLLGRQRRMTQGAAREILEEIKLLPFKIETILKQSDYIAAIAAKYRDAEHFAYLGRKYNQPTAREGALKLKEISYIHAEGFASGEMKHGPLAMIDEDFPSVFIAPRDSVYEKNLSNMEEIKSRDGRIIAITTEGSNEIEVIADDVIYIPPTLEMLTPILAAVPLQLLAYYIAALNDRDVDKPRNLAKSVTVE</sequence>
<dbReference type="InterPro" id="IPR005855">
    <property type="entry name" value="GFAT"/>
</dbReference>
<comment type="subunit">
    <text evidence="10">Homodimer.</text>
</comment>
<accession>A0A1F5SLY6</accession>
<dbReference type="CDD" id="cd05009">
    <property type="entry name" value="SIS_GlmS_GlmD_2"/>
    <property type="match status" value="1"/>
</dbReference>
<dbReference type="Gene3D" id="3.60.20.10">
    <property type="entry name" value="Glutamine Phosphoribosylpyrophosphate, subunit 1, domain 1"/>
    <property type="match status" value="1"/>
</dbReference>
<keyword evidence="7 10" id="KW-0808">Transferase</keyword>
<gene>
    <name evidence="10" type="primary">glmS</name>
    <name evidence="13" type="ORF">A2227_04020</name>
</gene>
<dbReference type="Gene3D" id="3.40.50.10490">
    <property type="entry name" value="Glucose-6-phosphate isomerase like protein, domain 1"/>
    <property type="match status" value="2"/>
</dbReference>
<evidence type="ECO:0000256" key="5">
    <source>
        <dbReference type="ARBA" id="ARBA00022490"/>
    </source>
</evidence>
<dbReference type="GO" id="GO:0006047">
    <property type="term" value="P:UDP-N-acetylglucosamine metabolic process"/>
    <property type="evidence" value="ECO:0007669"/>
    <property type="project" value="TreeGrafter"/>
</dbReference>
<comment type="function">
    <text evidence="10">Catalyzes the first step in hexosamine metabolism, converting fructose-6P into glucosamine-6P using glutamine as a nitrogen source.</text>
</comment>
<comment type="subcellular location">
    <subcellularLocation>
        <location evidence="2 10">Cytoplasm</location>
    </subcellularLocation>
</comment>
<dbReference type="InterPro" id="IPR017932">
    <property type="entry name" value="GATase_2_dom"/>
</dbReference>
<keyword evidence="5 10" id="KW-0963">Cytoplasm</keyword>
<evidence type="ECO:0000256" key="8">
    <source>
        <dbReference type="ARBA" id="ARBA00022737"/>
    </source>
</evidence>
<dbReference type="Pfam" id="PF13522">
    <property type="entry name" value="GATase_6"/>
    <property type="match status" value="1"/>
</dbReference>
<proteinExistence type="inferred from homology"/>
<dbReference type="PANTHER" id="PTHR10937:SF0">
    <property type="entry name" value="GLUTAMINE--FRUCTOSE-6-PHOSPHATE TRANSAMINASE (ISOMERIZING)"/>
    <property type="match status" value="1"/>
</dbReference>
<dbReference type="GO" id="GO:0004360">
    <property type="term" value="F:glutamine-fructose-6-phosphate transaminase (isomerizing) activity"/>
    <property type="evidence" value="ECO:0007669"/>
    <property type="project" value="UniProtKB-UniRule"/>
</dbReference>
<evidence type="ECO:0000256" key="3">
    <source>
        <dbReference type="ARBA" id="ARBA00012916"/>
    </source>
</evidence>
<evidence type="ECO:0000313" key="13">
    <source>
        <dbReference type="EMBL" id="OGF27715.1"/>
    </source>
</evidence>
<dbReference type="Pfam" id="PF01380">
    <property type="entry name" value="SIS"/>
    <property type="match status" value="2"/>
</dbReference>
<keyword evidence="9" id="KW-0315">Glutamine amidotransferase</keyword>
<evidence type="ECO:0000256" key="9">
    <source>
        <dbReference type="ARBA" id="ARBA00022962"/>
    </source>
</evidence>
<dbReference type="GO" id="GO:0005829">
    <property type="term" value="C:cytosol"/>
    <property type="evidence" value="ECO:0007669"/>
    <property type="project" value="TreeGrafter"/>
</dbReference>
<feature type="initiator methionine" description="Removed" evidence="10">
    <location>
        <position position="1"/>
    </location>
</feature>
<evidence type="ECO:0000313" key="14">
    <source>
        <dbReference type="Proteomes" id="UP000178367"/>
    </source>
</evidence>
<name>A0A1F5SLY6_9BACT</name>
<dbReference type="NCBIfam" id="TIGR01135">
    <property type="entry name" value="glmS"/>
    <property type="match status" value="1"/>
</dbReference>
<reference evidence="13 14" key="1">
    <citation type="journal article" date="2016" name="Nat. Commun.">
        <title>Thousands of microbial genomes shed light on interconnected biogeochemical processes in an aquifer system.</title>
        <authorList>
            <person name="Anantharaman K."/>
            <person name="Brown C.T."/>
            <person name="Hug L.A."/>
            <person name="Sharon I."/>
            <person name="Castelle C.J."/>
            <person name="Probst A.J."/>
            <person name="Thomas B.C."/>
            <person name="Singh A."/>
            <person name="Wilkins M.J."/>
            <person name="Karaoz U."/>
            <person name="Brodie E.L."/>
            <person name="Williams K.H."/>
            <person name="Hubbard S.S."/>
            <person name="Banfield J.F."/>
        </authorList>
    </citation>
    <scope>NUCLEOTIDE SEQUENCE [LARGE SCALE GENOMIC DNA]</scope>
</reference>
<evidence type="ECO:0000256" key="7">
    <source>
        <dbReference type="ARBA" id="ARBA00022679"/>
    </source>
</evidence>
<dbReference type="FunFam" id="3.40.50.10490:FF:000001">
    <property type="entry name" value="Glutamine--fructose-6-phosphate aminotransferase [isomerizing]"/>
    <property type="match status" value="1"/>
</dbReference>
<dbReference type="CDD" id="cd00714">
    <property type="entry name" value="GFAT"/>
    <property type="match status" value="1"/>
</dbReference>
<comment type="caution">
    <text evidence="13">The sequence shown here is derived from an EMBL/GenBank/DDBJ whole genome shotgun (WGS) entry which is preliminary data.</text>
</comment>
<dbReference type="InterPro" id="IPR035466">
    <property type="entry name" value="GlmS/AgaS_SIS"/>
</dbReference>